<evidence type="ECO:0000313" key="3">
    <source>
        <dbReference type="EMBL" id="KAK3853714.1"/>
    </source>
</evidence>
<feature type="compositionally biased region" description="Low complexity" evidence="1">
    <location>
        <begin position="139"/>
        <end position="150"/>
    </location>
</feature>
<evidence type="ECO:0000259" key="2">
    <source>
        <dbReference type="PROSITE" id="PS50304"/>
    </source>
</evidence>
<dbReference type="CDD" id="cd20379">
    <property type="entry name" value="Tudor_dTUD-like"/>
    <property type="match status" value="1"/>
</dbReference>
<dbReference type="GO" id="GO:0005737">
    <property type="term" value="C:cytoplasm"/>
    <property type="evidence" value="ECO:0007669"/>
    <property type="project" value="UniProtKB-ARBA"/>
</dbReference>
<feature type="region of interest" description="Disordered" evidence="1">
    <location>
        <begin position="128"/>
        <end position="150"/>
    </location>
</feature>
<organism evidence="3 4">
    <name type="scientific">Petrolisthes cinctipes</name>
    <name type="common">Flat porcelain crab</name>
    <dbReference type="NCBI Taxonomy" id="88211"/>
    <lineage>
        <taxon>Eukaryota</taxon>
        <taxon>Metazoa</taxon>
        <taxon>Ecdysozoa</taxon>
        <taxon>Arthropoda</taxon>
        <taxon>Crustacea</taxon>
        <taxon>Multicrustacea</taxon>
        <taxon>Malacostraca</taxon>
        <taxon>Eumalacostraca</taxon>
        <taxon>Eucarida</taxon>
        <taxon>Decapoda</taxon>
        <taxon>Pleocyemata</taxon>
        <taxon>Anomura</taxon>
        <taxon>Galatheoidea</taxon>
        <taxon>Porcellanidae</taxon>
        <taxon>Petrolisthes</taxon>
    </lineage>
</organism>
<gene>
    <name evidence="3" type="ORF">Pcinc_039756</name>
</gene>
<protein>
    <recommendedName>
        <fullName evidence="2">Tudor domain-containing protein</fullName>
    </recommendedName>
</protein>
<dbReference type="Gene3D" id="2.30.30.140">
    <property type="match status" value="1"/>
</dbReference>
<comment type="caution">
    <text evidence="3">The sequence shown here is derived from an EMBL/GenBank/DDBJ whole genome shotgun (WGS) entry which is preliminary data.</text>
</comment>
<dbReference type="Gene3D" id="2.40.50.90">
    <property type="match status" value="1"/>
</dbReference>
<accession>A0AAE1BR20</accession>
<dbReference type="InterPro" id="IPR035437">
    <property type="entry name" value="SNase_OB-fold_sf"/>
</dbReference>
<reference evidence="3" key="1">
    <citation type="submission" date="2023-10" db="EMBL/GenBank/DDBJ databases">
        <title>Genome assemblies of two species of porcelain crab, Petrolisthes cinctipes and Petrolisthes manimaculis (Anomura: Porcellanidae).</title>
        <authorList>
            <person name="Angst P."/>
        </authorList>
    </citation>
    <scope>NUCLEOTIDE SEQUENCE</scope>
    <source>
        <strain evidence="3">PB745_01</strain>
        <tissue evidence="3">Gill</tissue>
    </source>
</reference>
<dbReference type="AlphaFoldDB" id="A0AAE1BR20"/>
<keyword evidence="4" id="KW-1185">Reference proteome</keyword>
<dbReference type="InterPro" id="IPR002999">
    <property type="entry name" value="Tudor"/>
</dbReference>
<dbReference type="SMART" id="SM00333">
    <property type="entry name" value="TUDOR"/>
    <property type="match status" value="1"/>
</dbReference>
<name>A0AAE1BR20_PETCI</name>
<feature type="domain" description="Tudor" evidence="2">
    <location>
        <begin position="1"/>
        <end position="35"/>
    </location>
</feature>
<proteinExistence type="predicted"/>
<dbReference type="SUPFAM" id="SSF63748">
    <property type="entry name" value="Tudor/PWWP/MBT"/>
    <property type="match status" value="1"/>
</dbReference>
<evidence type="ECO:0000313" key="4">
    <source>
        <dbReference type="Proteomes" id="UP001286313"/>
    </source>
</evidence>
<sequence length="468" mass="52004">MDKKGQVKVTFVDYGNTDTVKLSELRRDIIYADIPCLCYKSVLHNVCPFTKDGKWELKLLDFLHKTVVEKLCRVTIMEEPVMNEPLQIKLEIIEPELDVATMLVNKMKVCYFTNTNVDEQSSVDVVVEGESQDGESTKSASTSELPLPALPTLTPPAPLTLSLPPPAPLTLSLPPPPLPPPHTLLPDNLSEKFAVKVTAIKDPACVYISPVASDLLPTSPYQSFLTSHHQCYTQFIKHINSNIQEFPLSKNLVVGKLYLGKFITGCWYRVKVLSLTPTTSSVLYVDFGNLEIISRHCLRECPSEGKKLPLCAVCVQLHQVQPPHGQEQSWSEESMKAMINCLMGPQGHFLATIIDPGDPMQVALYTINSTAGNSILAYAEVAAKVTPEFEVVQTRDGADGAIAGCRRQQQRAVVVVVSCRHRHRTMWWCMWQEEGRGVEGPEEGAAEEEGSHHHHHHEDNNNNNNTAP</sequence>
<dbReference type="Proteomes" id="UP001286313">
    <property type="component" value="Unassembled WGS sequence"/>
</dbReference>
<dbReference type="PANTHER" id="PTHR16442">
    <property type="entry name" value="RING FINGER PROTEIN 17"/>
    <property type="match status" value="1"/>
</dbReference>
<dbReference type="EMBL" id="JAWQEG010006856">
    <property type="protein sequence ID" value="KAK3853714.1"/>
    <property type="molecule type" value="Genomic_DNA"/>
</dbReference>
<evidence type="ECO:0000256" key="1">
    <source>
        <dbReference type="SAM" id="MobiDB-lite"/>
    </source>
</evidence>
<feature type="region of interest" description="Disordered" evidence="1">
    <location>
        <begin position="439"/>
        <end position="468"/>
    </location>
</feature>
<dbReference type="Pfam" id="PF00567">
    <property type="entry name" value="TUDOR"/>
    <property type="match status" value="1"/>
</dbReference>
<dbReference type="PROSITE" id="PS50304">
    <property type="entry name" value="TUDOR"/>
    <property type="match status" value="1"/>
</dbReference>
<dbReference type="PANTHER" id="PTHR16442:SF1">
    <property type="entry name" value="RING FINGER PROTEIN 17"/>
    <property type="match status" value="1"/>
</dbReference>